<dbReference type="EMBL" id="SRLO01001759">
    <property type="protein sequence ID" value="TNN35497.1"/>
    <property type="molecule type" value="Genomic_DNA"/>
</dbReference>
<keyword evidence="2" id="KW-1185">Reference proteome</keyword>
<name>A0A4Z2F2X4_9TELE</name>
<gene>
    <name evidence="1" type="ORF">EYF80_054343</name>
</gene>
<reference evidence="1 2" key="1">
    <citation type="submission" date="2019-03" db="EMBL/GenBank/DDBJ databases">
        <title>First draft genome of Liparis tanakae, snailfish: a comprehensive survey of snailfish specific genes.</title>
        <authorList>
            <person name="Kim W."/>
            <person name="Song I."/>
            <person name="Jeong J.-H."/>
            <person name="Kim D."/>
            <person name="Kim S."/>
            <person name="Ryu S."/>
            <person name="Song J.Y."/>
            <person name="Lee S.K."/>
        </authorList>
    </citation>
    <scope>NUCLEOTIDE SEQUENCE [LARGE SCALE GENOMIC DNA]</scope>
    <source>
        <tissue evidence="1">Muscle</tissue>
    </source>
</reference>
<proteinExistence type="predicted"/>
<protein>
    <submittedName>
        <fullName evidence="1">Uncharacterized protein</fullName>
    </submittedName>
</protein>
<sequence length="105" mass="11736">MEQVLVVQLQWGSECTAEGTDTTQDTDHVVACTSFSVREFVCLSRTRMYHIIHISCRSMRQLTKDSRCSSLTEGPWCAMASISAAPISSTLVPYWPLRISAFFLG</sequence>
<dbReference type="Proteomes" id="UP000314294">
    <property type="component" value="Unassembled WGS sequence"/>
</dbReference>
<evidence type="ECO:0000313" key="1">
    <source>
        <dbReference type="EMBL" id="TNN35497.1"/>
    </source>
</evidence>
<evidence type="ECO:0000313" key="2">
    <source>
        <dbReference type="Proteomes" id="UP000314294"/>
    </source>
</evidence>
<comment type="caution">
    <text evidence="1">The sequence shown here is derived from an EMBL/GenBank/DDBJ whole genome shotgun (WGS) entry which is preliminary data.</text>
</comment>
<organism evidence="1 2">
    <name type="scientific">Liparis tanakae</name>
    <name type="common">Tanaka's snailfish</name>
    <dbReference type="NCBI Taxonomy" id="230148"/>
    <lineage>
        <taxon>Eukaryota</taxon>
        <taxon>Metazoa</taxon>
        <taxon>Chordata</taxon>
        <taxon>Craniata</taxon>
        <taxon>Vertebrata</taxon>
        <taxon>Euteleostomi</taxon>
        <taxon>Actinopterygii</taxon>
        <taxon>Neopterygii</taxon>
        <taxon>Teleostei</taxon>
        <taxon>Neoteleostei</taxon>
        <taxon>Acanthomorphata</taxon>
        <taxon>Eupercaria</taxon>
        <taxon>Perciformes</taxon>
        <taxon>Cottioidei</taxon>
        <taxon>Cottales</taxon>
        <taxon>Liparidae</taxon>
        <taxon>Liparis</taxon>
    </lineage>
</organism>
<dbReference type="AlphaFoldDB" id="A0A4Z2F2X4"/>
<accession>A0A4Z2F2X4</accession>